<dbReference type="RefSeq" id="WP_302928946.1">
    <property type="nucleotide sequence ID" value="NZ_JAJEPW010000024.1"/>
</dbReference>
<evidence type="ECO:0000256" key="1">
    <source>
        <dbReference type="SAM" id="Phobius"/>
    </source>
</evidence>
<keyword evidence="1" id="KW-1133">Transmembrane helix</keyword>
<protein>
    <submittedName>
        <fullName evidence="2">Uncharacterized protein</fullName>
    </submittedName>
</protein>
<keyword evidence="3" id="KW-1185">Reference proteome</keyword>
<proteinExistence type="predicted"/>
<keyword evidence="1" id="KW-0812">Transmembrane</keyword>
<comment type="caution">
    <text evidence="2">The sequence shown here is derived from an EMBL/GenBank/DDBJ whole genome shotgun (WGS) entry which is preliminary data.</text>
</comment>
<name>A0AAE3DEK4_9FIRM</name>
<feature type="transmembrane region" description="Helical" evidence="1">
    <location>
        <begin position="26"/>
        <end position="49"/>
    </location>
</feature>
<dbReference type="EMBL" id="JAJEPW010000024">
    <property type="protein sequence ID" value="MCC2129680.1"/>
    <property type="molecule type" value="Genomic_DNA"/>
</dbReference>
<keyword evidence="1" id="KW-0472">Membrane</keyword>
<accession>A0AAE3DEK4</accession>
<organism evidence="2 3">
    <name type="scientific">Brotocaccenecus cirricatena</name>
    <dbReference type="NCBI Taxonomy" id="3064195"/>
    <lineage>
        <taxon>Bacteria</taxon>
        <taxon>Bacillati</taxon>
        <taxon>Bacillota</taxon>
        <taxon>Clostridia</taxon>
        <taxon>Eubacteriales</taxon>
        <taxon>Oscillospiraceae</taxon>
        <taxon>Brotocaccenecus</taxon>
    </lineage>
</organism>
<sequence length="177" mass="19348">MADPATLAMLAKAAAAVLSSEKARKTIGWVIVAIFSPIIVLLVLLCSLLSGTAEHNTTALELCFHGGVISASVPEDYRGHIENMRDSFFVLDGGAAELDGQMENGDSLDRTRVKAIFYALYFGEEQPSQRAHKQYLDCFVTYEERTRTVTEADDAGNEVEVEETYTVAVPIRDLSVV</sequence>
<dbReference type="Proteomes" id="UP001199319">
    <property type="component" value="Unassembled WGS sequence"/>
</dbReference>
<evidence type="ECO:0000313" key="2">
    <source>
        <dbReference type="EMBL" id="MCC2129680.1"/>
    </source>
</evidence>
<gene>
    <name evidence="2" type="ORF">LKD37_09150</name>
</gene>
<reference evidence="2" key="1">
    <citation type="submission" date="2021-10" db="EMBL/GenBank/DDBJ databases">
        <title>Anaerobic single-cell dispensing facilitates the cultivation of human gut bacteria.</title>
        <authorList>
            <person name="Afrizal A."/>
        </authorList>
    </citation>
    <scope>NUCLEOTIDE SEQUENCE</scope>
    <source>
        <strain evidence="2">CLA-AA-H272</strain>
    </source>
</reference>
<dbReference type="AlphaFoldDB" id="A0AAE3DEK4"/>
<evidence type="ECO:0000313" key="3">
    <source>
        <dbReference type="Proteomes" id="UP001199319"/>
    </source>
</evidence>